<sequence length="160" mass="17375">MRPSINVDVNWGGKTSGKHISKAGTDFWRLPVYIRNWSILAHSPKNCGAAGGAYTWVGMGRQRAEQSLREGGCSSGRPATTADEGIWIRGFGNHPPSPRAETVGKRARDGNSDDQIADKRCGSGSRYGARRRVNVVVEYRGNGNVDRSAGRLRREGFGMG</sequence>
<dbReference type="Proteomes" id="UP000027222">
    <property type="component" value="Unassembled WGS sequence"/>
</dbReference>
<protein>
    <submittedName>
        <fullName evidence="2">Uncharacterized protein</fullName>
    </submittedName>
</protein>
<keyword evidence="3" id="KW-1185">Reference proteome</keyword>
<feature type="compositionally biased region" description="Basic and acidic residues" evidence="1">
    <location>
        <begin position="102"/>
        <end position="121"/>
    </location>
</feature>
<dbReference type="EMBL" id="KL142428">
    <property type="protein sequence ID" value="KDR66064.1"/>
    <property type="molecule type" value="Genomic_DNA"/>
</dbReference>
<name>A0A067SEB0_GALM3</name>
<evidence type="ECO:0000313" key="3">
    <source>
        <dbReference type="Proteomes" id="UP000027222"/>
    </source>
</evidence>
<dbReference type="AlphaFoldDB" id="A0A067SEB0"/>
<evidence type="ECO:0000256" key="1">
    <source>
        <dbReference type="SAM" id="MobiDB-lite"/>
    </source>
</evidence>
<proteinExistence type="predicted"/>
<evidence type="ECO:0000313" key="2">
    <source>
        <dbReference type="EMBL" id="KDR66064.1"/>
    </source>
</evidence>
<gene>
    <name evidence="2" type="ORF">GALMADRAFT_232761</name>
</gene>
<organism evidence="2 3">
    <name type="scientific">Galerina marginata (strain CBS 339.88)</name>
    <dbReference type="NCBI Taxonomy" id="685588"/>
    <lineage>
        <taxon>Eukaryota</taxon>
        <taxon>Fungi</taxon>
        <taxon>Dikarya</taxon>
        <taxon>Basidiomycota</taxon>
        <taxon>Agaricomycotina</taxon>
        <taxon>Agaricomycetes</taxon>
        <taxon>Agaricomycetidae</taxon>
        <taxon>Agaricales</taxon>
        <taxon>Agaricineae</taxon>
        <taxon>Strophariaceae</taxon>
        <taxon>Galerina</taxon>
    </lineage>
</organism>
<reference evidence="3" key="1">
    <citation type="journal article" date="2014" name="Proc. Natl. Acad. Sci. U.S.A.">
        <title>Extensive sampling of basidiomycete genomes demonstrates inadequacy of the white-rot/brown-rot paradigm for wood decay fungi.</title>
        <authorList>
            <person name="Riley R."/>
            <person name="Salamov A.A."/>
            <person name="Brown D.W."/>
            <person name="Nagy L.G."/>
            <person name="Floudas D."/>
            <person name="Held B.W."/>
            <person name="Levasseur A."/>
            <person name="Lombard V."/>
            <person name="Morin E."/>
            <person name="Otillar R."/>
            <person name="Lindquist E.A."/>
            <person name="Sun H."/>
            <person name="LaButti K.M."/>
            <person name="Schmutz J."/>
            <person name="Jabbour D."/>
            <person name="Luo H."/>
            <person name="Baker S.E."/>
            <person name="Pisabarro A.G."/>
            <person name="Walton J.D."/>
            <person name="Blanchette R.A."/>
            <person name="Henrissat B."/>
            <person name="Martin F."/>
            <person name="Cullen D."/>
            <person name="Hibbett D.S."/>
            <person name="Grigoriev I.V."/>
        </authorList>
    </citation>
    <scope>NUCLEOTIDE SEQUENCE [LARGE SCALE GENOMIC DNA]</scope>
    <source>
        <strain evidence="3">CBS 339.88</strain>
    </source>
</reference>
<dbReference type="HOGENOM" id="CLU_1652279_0_0_1"/>
<feature type="region of interest" description="Disordered" evidence="1">
    <location>
        <begin position="90"/>
        <end position="125"/>
    </location>
</feature>
<accession>A0A067SEB0</accession>